<keyword evidence="2" id="KW-0479">Metal-binding</keyword>
<keyword evidence="5" id="KW-0862">Zinc</keyword>
<protein>
    <submittedName>
        <fullName evidence="11">Uncharacterized protein</fullName>
    </submittedName>
</protein>
<dbReference type="InterPro" id="IPR036236">
    <property type="entry name" value="Znf_C2H2_sf"/>
</dbReference>
<evidence type="ECO:0000256" key="2">
    <source>
        <dbReference type="ARBA" id="ARBA00022723"/>
    </source>
</evidence>
<keyword evidence="8" id="KW-0804">Transcription</keyword>
<evidence type="ECO:0000256" key="5">
    <source>
        <dbReference type="ARBA" id="ARBA00022833"/>
    </source>
</evidence>
<dbReference type="Gene3D" id="3.30.160.60">
    <property type="entry name" value="Classic Zinc Finger"/>
    <property type="match status" value="5"/>
</dbReference>
<dbReference type="Pfam" id="PF00096">
    <property type="entry name" value="zf-C2H2"/>
    <property type="match status" value="2"/>
</dbReference>
<accession>A0A7R8WG52</accession>
<evidence type="ECO:0000256" key="8">
    <source>
        <dbReference type="ARBA" id="ARBA00023163"/>
    </source>
</evidence>
<evidence type="ECO:0000256" key="6">
    <source>
        <dbReference type="ARBA" id="ARBA00023015"/>
    </source>
</evidence>
<reference evidence="11" key="1">
    <citation type="submission" date="2020-11" db="EMBL/GenBank/DDBJ databases">
        <authorList>
            <person name="Tran Van P."/>
        </authorList>
    </citation>
    <scope>NUCLEOTIDE SEQUENCE</scope>
</reference>
<sequence length="403" mass="45214">MLVKQEMVEGEDIEQAWRWQLYDSLLMKFFPLGDTSLMSTVQEVLELMSRSSLAEEEANPLLIRLGRILLDSCRKAILAATSSGEGKDFQWSLNSSSKSPSAVPKKKHNSVAGDYAPVGPDCEEAEPAPPSERRPRKRRPRKLGSSPGEGHKGAEEEEGAKKKRLRGYHCQDCDVYITERWRNAHRLLHQGIKVTCEHCPGITFPDQAGQQKHLRIVHGLGVEETNCPICNKVITNMIHGGSVKTVLNHHIRTTHGDGSVYPCSECSKTFKTKNYLYSHRKKVHGERTFCCEVCGKRFKSGQNLNDHRSIHSAVKPFGCSLCEKRFTQKGYLKTHMRFHTGEKPLKCDLCDESFAAKSMLNAHKASAHPGVCESFPCSHCGLSFLSTLGLDRHIIRKHPENVT</sequence>
<evidence type="ECO:0000313" key="11">
    <source>
        <dbReference type="EMBL" id="CAD7231065.1"/>
    </source>
</evidence>
<gene>
    <name evidence="11" type="ORF">CTOB1V02_LOCUS8919</name>
</gene>
<feature type="region of interest" description="Disordered" evidence="10">
    <location>
        <begin position="86"/>
        <end position="161"/>
    </location>
</feature>
<dbReference type="AlphaFoldDB" id="A0A7R8WG52"/>
<dbReference type="GO" id="GO:0005634">
    <property type="term" value="C:nucleus"/>
    <property type="evidence" value="ECO:0007669"/>
    <property type="project" value="UniProtKB-SubCell"/>
</dbReference>
<keyword evidence="3" id="KW-0677">Repeat</keyword>
<evidence type="ECO:0000256" key="3">
    <source>
        <dbReference type="ARBA" id="ARBA00022737"/>
    </source>
</evidence>
<dbReference type="PROSITE" id="PS00028">
    <property type="entry name" value="ZINC_FINGER_C2H2_1"/>
    <property type="match status" value="5"/>
</dbReference>
<dbReference type="SUPFAM" id="SSF57667">
    <property type="entry name" value="beta-beta-alpha zinc fingers"/>
    <property type="match status" value="2"/>
</dbReference>
<dbReference type="FunFam" id="3.30.160.60:FF:000446">
    <property type="entry name" value="Zinc finger protein"/>
    <property type="match status" value="1"/>
</dbReference>
<keyword evidence="7" id="KW-0238">DNA-binding</keyword>
<evidence type="ECO:0000256" key="10">
    <source>
        <dbReference type="SAM" id="MobiDB-lite"/>
    </source>
</evidence>
<keyword evidence="4" id="KW-0863">Zinc-finger</keyword>
<comment type="subcellular location">
    <subcellularLocation>
        <location evidence="1">Nucleus</location>
    </subcellularLocation>
</comment>
<evidence type="ECO:0000256" key="7">
    <source>
        <dbReference type="ARBA" id="ARBA00023125"/>
    </source>
</evidence>
<name>A0A7R8WG52_9CRUS</name>
<keyword evidence="9" id="KW-0539">Nucleus</keyword>
<dbReference type="PROSITE" id="PS50157">
    <property type="entry name" value="ZINC_FINGER_C2H2_2"/>
    <property type="match status" value="5"/>
</dbReference>
<dbReference type="Pfam" id="PF13912">
    <property type="entry name" value="zf-C2H2_6"/>
    <property type="match status" value="1"/>
</dbReference>
<dbReference type="OrthoDB" id="8117402at2759"/>
<dbReference type="InterPro" id="IPR050888">
    <property type="entry name" value="ZnF_C2H2-type_TF"/>
</dbReference>
<dbReference type="PANTHER" id="PTHR24406">
    <property type="entry name" value="TRANSCRIPTIONAL REPRESSOR CTCFL-RELATED"/>
    <property type="match status" value="1"/>
</dbReference>
<evidence type="ECO:0000256" key="9">
    <source>
        <dbReference type="ARBA" id="ARBA00023242"/>
    </source>
</evidence>
<dbReference type="EMBL" id="OB663164">
    <property type="protein sequence ID" value="CAD7231065.1"/>
    <property type="molecule type" value="Genomic_DNA"/>
</dbReference>
<dbReference type="GO" id="GO:0008270">
    <property type="term" value="F:zinc ion binding"/>
    <property type="evidence" value="ECO:0007669"/>
    <property type="project" value="UniProtKB-KW"/>
</dbReference>
<keyword evidence="6" id="KW-0805">Transcription regulation</keyword>
<evidence type="ECO:0000256" key="1">
    <source>
        <dbReference type="ARBA" id="ARBA00004123"/>
    </source>
</evidence>
<dbReference type="GO" id="GO:0003677">
    <property type="term" value="F:DNA binding"/>
    <property type="evidence" value="ECO:0007669"/>
    <property type="project" value="UniProtKB-KW"/>
</dbReference>
<dbReference type="InterPro" id="IPR013087">
    <property type="entry name" value="Znf_C2H2_type"/>
</dbReference>
<proteinExistence type="predicted"/>
<evidence type="ECO:0000256" key="4">
    <source>
        <dbReference type="ARBA" id="ARBA00022771"/>
    </source>
</evidence>
<dbReference type="FunFam" id="3.30.160.60:FF:001485">
    <property type="entry name" value="Krueppel-related zinc finger protein"/>
    <property type="match status" value="1"/>
</dbReference>
<dbReference type="SMART" id="SM00355">
    <property type="entry name" value="ZnF_C2H2"/>
    <property type="match status" value="8"/>
</dbReference>
<organism evidence="11">
    <name type="scientific">Cyprideis torosa</name>
    <dbReference type="NCBI Taxonomy" id="163714"/>
    <lineage>
        <taxon>Eukaryota</taxon>
        <taxon>Metazoa</taxon>
        <taxon>Ecdysozoa</taxon>
        <taxon>Arthropoda</taxon>
        <taxon>Crustacea</taxon>
        <taxon>Oligostraca</taxon>
        <taxon>Ostracoda</taxon>
        <taxon>Podocopa</taxon>
        <taxon>Podocopida</taxon>
        <taxon>Cytherocopina</taxon>
        <taxon>Cytheroidea</taxon>
        <taxon>Cytherideidae</taxon>
        <taxon>Cyprideis</taxon>
    </lineage>
</organism>